<proteinExistence type="predicted"/>
<keyword evidence="4" id="KW-1185">Reference proteome</keyword>
<dbReference type="AlphaFoldDB" id="A0A4V1KNZ2"/>
<feature type="region of interest" description="Disordered" evidence="1">
    <location>
        <begin position="261"/>
        <end position="280"/>
    </location>
</feature>
<organism evidence="3 4">
    <name type="scientific">Leeuwenhoekiella polynyae</name>
    <dbReference type="NCBI Taxonomy" id="1550906"/>
    <lineage>
        <taxon>Bacteria</taxon>
        <taxon>Pseudomonadati</taxon>
        <taxon>Bacteroidota</taxon>
        <taxon>Flavobacteriia</taxon>
        <taxon>Flavobacteriales</taxon>
        <taxon>Flavobacteriaceae</taxon>
        <taxon>Leeuwenhoekiella</taxon>
    </lineage>
</organism>
<evidence type="ECO:0000256" key="1">
    <source>
        <dbReference type="SAM" id="MobiDB-lite"/>
    </source>
</evidence>
<sequence>MKHFFFTILLLIAWSSIYAQDLQQVAYTYKATYELQFKIDSTDSESIKSEPVLLYLSTNQSRYLSLSQQLKDSLFSTLDRKNRSMAEFSRVRSMIPKTEFNYVIFKSKPKNKLVYAEKIFKDKFKYTEDLEMRDWQIKAETKEILSYTTQKAEIEFAGRNYTAWFTAEIPFSDGPYKFTGLPGLILEIYDDQDHYHFTLSGFQKFSKPVAPFLNLNTYKTIAKSDLLQIKENFDEDPISALEAAGVKLDFANSSLSKTQAKRDLSNSKSKKNNPIELITN</sequence>
<evidence type="ECO:0000256" key="2">
    <source>
        <dbReference type="SAM" id="SignalP"/>
    </source>
</evidence>
<dbReference type="InterPro" id="IPR005901">
    <property type="entry name" value="GLPGLI"/>
</dbReference>
<gene>
    <name evidence="3" type="ORF">DSM02_3834</name>
</gene>
<dbReference type="OrthoDB" id="1440774at2"/>
<dbReference type="Proteomes" id="UP000289859">
    <property type="component" value="Unassembled WGS sequence"/>
</dbReference>
<comment type="caution">
    <text evidence="3">The sequence shown here is derived from an EMBL/GenBank/DDBJ whole genome shotgun (WGS) entry which is preliminary data.</text>
</comment>
<dbReference type="EMBL" id="QOVK01000029">
    <property type="protein sequence ID" value="RXG12830.1"/>
    <property type="molecule type" value="Genomic_DNA"/>
</dbReference>
<reference evidence="3 4" key="1">
    <citation type="submission" date="2018-07" db="EMBL/GenBank/DDBJ databases">
        <title>Leeuwenhoekiella genomics.</title>
        <authorList>
            <person name="Tahon G."/>
            <person name="Willems A."/>
        </authorList>
    </citation>
    <scope>NUCLEOTIDE SEQUENCE [LARGE SCALE GENOMIC DNA]</scope>
    <source>
        <strain evidence="3 4">LMG 29608</strain>
    </source>
</reference>
<evidence type="ECO:0000313" key="4">
    <source>
        <dbReference type="Proteomes" id="UP000289859"/>
    </source>
</evidence>
<dbReference type="NCBIfam" id="TIGR01200">
    <property type="entry name" value="GLPGLI"/>
    <property type="match status" value="1"/>
</dbReference>
<dbReference type="RefSeq" id="WP_128767030.1">
    <property type="nucleotide sequence ID" value="NZ_JBHUOO010000038.1"/>
</dbReference>
<name>A0A4V1KNZ2_9FLAO</name>
<feature type="chain" id="PRO_5020835207" evidence="2">
    <location>
        <begin position="20"/>
        <end position="280"/>
    </location>
</feature>
<accession>A0A4V1KNZ2</accession>
<dbReference type="Pfam" id="PF09697">
    <property type="entry name" value="Porph_ging"/>
    <property type="match status" value="1"/>
</dbReference>
<evidence type="ECO:0000313" key="3">
    <source>
        <dbReference type="EMBL" id="RXG12830.1"/>
    </source>
</evidence>
<keyword evidence="2" id="KW-0732">Signal</keyword>
<protein>
    <submittedName>
        <fullName evidence="3">GLPGLI family protein</fullName>
    </submittedName>
</protein>
<feature type="signal peptide" evidence="2">
    <location>
        <begin position="1"/>
        <end position="19"/>
    </location>
</feature>